<evidence type="ECO:0000259" key="5">
    <source>
        <dbReference type="Pfam" id="PF00551"/>
    </source>
</evidence>
<name>A0AAD2Q0C7_9AGAR</name>
<evidence type="ECO:0000256" key="2">
    <source>
        <dbReference type="ARBA" id="ARBA00012261"/>
    </source>
</evidence>
<feature type="domain" description="Formyl transferase N-terminal" evidence="5">
    <location>
        <begin position="38"/>
        <end position="227"/>
    </location>
</feature>
<dbReference type="EMBL" id="CAVNYO010000007">
    <property type="protein sequence ID" value="CAK5262073.1"/>
    <property type="molecule type" value="Genomic_DNA"/>
</dbReference>
<keyword evidence="3" id="KW-0808">Transferase</keyword>
<gene>
    <name evidence="7" type="ORF">MYCIT1_LOCUS504</name>
</gene>
<evidence type="ECO:0000256" key="3">
    <source>
        <dbReference type="ARBA" id="ARBA00022679"/>
    </source>
</evidence>
<feature type="domain" description="Formyl transferase C-terminal" evidence="6">
    <location>
        <begin position="252"/>
        <end position="360"/>
    </location>
</feature>
<dbReference type="PANTHER" id="PTHR11138:SF5">
    <property type="entry name" value="METHIONYL-TRNA FORMYLTRANSFERASE, MITOCHONDRIAL"/>
    <property type="match status" value="1"/>
</dbReference>
<keyword evidence="4" id="KW-0648">Protein biosynthesis</keyword>
<evidence type="ECO:0000313" key="7">
    <source>
        <dbReference type="EMBL" id="CAK5262073.1"/>
    </source>
</evidence>
<dbReference type="Gene3D" id="3.40.50.12230">
    <property type="match status" value="1"/>
</dbReference>
<accession>A0AAD2Q0C7</accession>
<evidence type="ECO:0000259" key="6">
    <source>
        <dbReference type="Pfam" id="PF02911"/>
    </source>
</evidence>
<dbReference type="GO" id="GO:0004479">
    <property type="term" value="F:methionyl-tRNA formyltransferase activity"/>
    <property type="evidence" value="ECO:0007669"/>
    <property type="project" value="UniProtKB-EC"/>
</dbReference>
<reference evidence="7" key="1">
    <citation type="submission" date="2023-11" db="EMBL/GenBank/DDBJ databases">
        <authorList>
            <person name="De Vega J J."/>
            <person name="De Vega J J."/>
        </authorList>
    </citation>
    <scope>NUCLEOTIDE SEQUENCE</scope>
</reference>
<sequence length="383" mass="42398">MLSARFCHRSPPRWPWIAVSYRHYRCLHTSLDSARRYRILFLGRDEFSCEILKALHTAQDVWESISVGTNPDTKHGPSPLRTVAQSFSIPVHFIPPSKPEFRHWTLPAPFHAEPSLSSSSPPADHVLITASFGRILTAAQLDCFAPDHRLNVHGSVLPSLRGPAPIQHAILSGAPTTGVSIARMLKKGIDKGPVWATSQVPVREDATFTSLRDELADHGGKLLVQVLRNMLAGTAAATPQPPISPTQHARAITTADSILDFSTMTADDIVILHRAIGHQRALTTWLPLGTRLQLHDPTALSSLHPQLSSELTLSDNPGALVYCKPARSLFIRCARGTVLAVPRVKKERRSMLEAREFWNGVIQNPRIFVDGEVRLVRMGEEMW</sequence>
<dbReference type="Proteomes" id="UP001295794">
    <property type="component" value="Unassembled WGS sequence"/>
</dbReference>
<organism evidence="7 8">
    <name type="scientific">Mycena citricolor</name>
    <dbReference type="NCBI Taxonomy" id="2018698"/>
    <lineage>
        <taxon>Eukaryota</taxon>
        <taxon>Fungi</taxon>
        <taxon>Dikarya</taxon>
        <taxon>Basidiomycota</taxon>
        <taxon>Agaricomycotina</taxon>
        <taxon>Agaricomycetes</taxon>
        <taxon>Agaricomycetidae</taxon>
        <taxon>Agaricales</taxon>
        <taxon>Marasmiineae</taxon>
        <taxon>Mycenaceae</taxon>
        <taxon>Mycena</taxon>
    </lineage>
</organism>
<dbReference type="PANTHER" id="PTHR11138">
    <property type="entry name" value="METHIONYL-TRNA FORMYLTRANSFERASE"/>
    <property type="match status" value="1"/>
</dbReference>
<dbReference type="InterPro" id="IPR005793">
    <property type="entry name" value="Formyl_trans_C"/>
</dbReference>
<evidence type="ECO:0000256" key="1">
    <source>
        <dbReference type="ARBA" id="ARBA00010699"/>
    </source>
</evidence>
<dbReference type="GO" id="GO:0005739">
    <property type="term" value="C:mitochondrion"/>
    <property type="evidence" value="ECO:0007669"/>
    <property type="project" value="TreeGrafter"/>
</dbReference>
<evidence type="ECO:0000256" key="4">
    <source>
        <dbReference type="ARBA" id="ARBA00022917"/>
    </source>
</evidence>
<dbReference type="SUPFAM" id="SSF53328">
    <property type="entry name" value="Formyltransferase"/>
    <property type="match status" value="1"/>
</dbReference>
<evidence type="ECO:0000313" key="8">
    <source>
        <dbReference type="Proteomes" id="UP001295794"/>
    </source>
</evidence>
<dbReference type="CDD" id="cd08646">
    <property type="entry name" value="FMT_core_Met-tRNA-FMT_N"/>
    <property type="match status" value="1"/>
</dbReference>
<keyword evidence="8" id="KW-1185">Reference proteome</keyword>
<comment type="caution">
    <text evidence="7">The sequence shown here is derived from an EMBL/GenBank/DDBJ whole genome shotgun (WGS) entry which is preliminary data.</text>
</comment>
<dbReference type="InterPro" id="IPR041711">
    <property type="entry name" value="Met-tRNA-FMT_N"/>
</dbReference>
<dbReference type="Pfam" id="PF02911">
    <property type="entry name" value="Formyl_trans_C"/>
    <property type="match status" value="1"/>
</dbReference>
<dbReference type="Pfam" id="PF00551">
    <property type="entry name" value="Formyl_trans_N"/>
    <property type="match status" value="1"/>
</dbReference>
<comment type="similarity">
    <text evidence="1">Belongs to the Fmt family.</text>
</comment>
<dbReference type="InterPro" id="IPR036477">
    <property type="entry name" value="Formyl_transf_N_sf"/>
</dbReference>
<proteinExistence type="inferred from homology"/>
<protein>
    <recommendedName>
        <fullName evidence="2">methionyl-tRNA formyltransferase</fullName>
        <ecNumber evidence="2">2.1.2.9</ecNumber>
    </recommendedName>
</protein>
<dbReference type="AlphaFoldDB" id="A0AAD2Q0C7"/>
<dbReference type="EC" id="2.1.2.9" evidence="2"/>
<dbReference type="InterPro" id="IPR002376">
    <property type="entry name" value="Formyl_transf_N"/>
</dbReference>